<name>A0ABQ2PKH4_9NEIS</name>
<organism evidence="2 3">
    <name type="scientific">Silvimonas amylolytica</name>
    <dbReference type="NCBI Taxonomy" id="449663"/>
    <lineage>
        <taxon>Bacteria</taxon>
        <taxon>Pseudomonadati</taxon>
        <taxon>Pseudomonadota</taxon>
        <taxon>Betaproteobacteria</taxon>
        <taxon>Neisseriales</taxon>
        <taxon>Chitinibacteraceae</taxon>
        <taxon>Silvimonas</taxon>
    </lineage>
</organism>
<evidence type="ECO:0000313" key="2">
    <source>
        <dbReference type="EMBL" id="GGP26119.1"/>
    </source>
</evidence>
<keyword evidence="3" id="KW-1185">Reference proteome</keyword>
<comment type="caution">
    <text evidence="2">The sequence shown here is derived from an EMBL/GenBank/DDBJ whole genome shotgun (WGS) entry which is preliminary data.</text>
</comment>
<protein>
    <recommendedName>
        <fullName evidence="1">SnoaL-like domain-containing protein</fullName>
    </recommendedName>
</protein>
<sequence length="143" mass="16683">MKPDTHLALQNLLDWYATLSPQTVSSSRRFYSADARFKDPFNDVAGIAAIENIFTHMFKHTEHPRFVIREVLIDDDRAMITWDFEFGIRGAQYVVQGASRLLFDQEGKVMDHRDYWDPAEDLWGKMPIIGGAVTWLRSRFRCQ</sequence>
<reference evidence="3" key="1">
    <citation type="journal article" date="2019" name="Int. J. Syst. Evol. Microbiol.">
        <title>The Global Catalogue of Microorganisms (GCM) 10K type strain sequencing project: providing services to taxonomists for standard genome sequencing and annotation.</title>
        <authorList>
            <consortium name="The Broad Institute Genomics Platform"/>
            <consortium name="The Broad Institute Genome Sequencing Center for Infectious Disease"/>
            <person name="Wu L."/>
            <person name="Ma J."/>
        </authorList>
    </citation>
    <scope>NUCLEOTIDE SEQUENCE [LARGE SCALE GENOMIC DNA]</scope>
    <source>
        <strain evidence="3">CGMCC 1.8860</strain>
    </source>
</reference>
<dbReference type="SUPFAM" id="SSF54427">
    <property type="entry name" value="NTF2-like"/>
    <property type="match status" value="1"/>
</dbReference>
<gene>
    <name evidence="2" type="ORF">GCM10010971_19380</name>
</gene>
<feature type="domain" description="SnoaL-like" evidence="1">
    <location>
        <begin position="14"/>
        <end position="112"/>
    </location>
</feature>
<dbReference type="RefSeq" id="WP_188692399.1">
    <property type="nucleotide sequence ID" value="NZ_BMLY01000002.1"/>
</dbReference>
<dbReference type="Gene3D" id="3.10.450.50">
    <property type="match status" value="1"/>
</dbReference>
<dbReference type="EMBL" id="BMLY01000002">
    <property type="protein sequence ID" value="GGP26119.1"/>
    <property type="molecule type" value="Genomic_DNA"/>
</dbReference>
<dbReference type="InterPro" id="IPR037401">
    <property type="entry name" value="SnoaL-like"/>
</dbReference>
<dbReference type="Proteomes" id="UP000621859">
    <property type="component" value="Unassembled WGS sequence"/>
</dbReference>
<proteinExistence type="predicted"/>
<evidence type="ECO:0000313" key="3">
    <source>
        <dbReference type="Proteomes" id="UP000621859"/>
    </source>
</evidence>
<dbReference type="Pfam" id="PF12680">
    <property type="entry name" value="SnoaL_2"/>
    <property type="match status" value="1"/>
</dbReference>
<accession>A0ABQ2PKH4</accession>
<evidence type="ECO:0000259" key="1">
    <source>
        <dbReference type="Pfam" id="PF12680"/>
    </source>
</evidence>
<dbReference type="InterPro" id="IPR032710">
    <property type="entry name" value="NTF2-like_dom_sf"/>
</dbReference>